<reference evidence="3" key="1">
    <citation type="journal article" date="2019" name="Int. J. Syst. Evol. Microbiol.">
        <title>The Global Catalogue of Microorganisms (GCM) 10K type strain sequencing project: providing services to taxonomists for standard genome sequencing and annotation.</title>
        <authorList>
            <consortium name="The Broad Institute Genomics Platform"/>
            <consortium name="The Broad Institute Genome Sequencing Center for Infectious Disease"/>
            <person name="Wu L."/>
            <person name="Ma J."/>
        </authorList>
    </citation>
    <scope>NUCLEOTIDE SEQUENCE [LARGE SCALE GENOMIC DNA]</scope>
    <source>
        <strain evidence="3">JCM 16904</strain>
    </source>
</reference>
<dbReference type="RefSeq" id="WP_344884391.1">
    <property type="nucleotide sequence ID" value="NZ_BAAAZP010000101.1"/>
</dbReference>
<comment type="caution">
    <text evidence="2">The sequence shown here is derived from an EMBL/GenBank/DDBJ whole genome shotgun (WGS) entry which is preliminary data.</text>
</comment>
<dbReference type="Proteomes" id="UP001500902">
    <property type="component" value="Unassembled WGS sequence"/>
</dbReference>
<accession>A0ABP7C984</accession>
<keyword evidence="3" id="KW-1185">Reference proteome</keyword>
<evidence type="ECO:0000256" key="1">
    <source>
        <dbReference type="SAM" id="MobiDB-lite"/>
    </source>
</evidence>
<protein>
    <submittedName>
        <fullName evidence="2">Uncharacterized protein</fullName>
    </submittedName>
</protein>
<name>A0ABP7C984_9ACTN</name>
<dbReference type="EMBL" id="BAAAZP010000101">
    <property type="protein sequence ID" value="GAA3684040.1"/>
    <property type="molecule type" value="Genomic_DNA"/>
</dbReference>
<proteinExistence type="predicted"/>
<evidence type="ECO:0000313" key="2">
    <source>
        <dbReference type="EMBL" id="GAA3684040.1"/>
    </source>
</evidence>
<sequence length="77" mass="8228">MAETPTTARLSEVKAIGALLERPPHATPAEVLELGRSCPHRHVANQADRLHTRLAAVSGKRPADRWMAEGPGGQNNG</sequence>
<feature type="region of interest" description="Disordered" evidence="1">
    <location>
        <begin position="58"/>
        <end position="77"/>
    </location>
</feature>
<gene>
    <name evidence="2" type="ORF">GCM10022224_055840</name>
</gene>
<organism evidence="2 3">
    <name type="scientific">Nonomuraea antimicrobica</name>
    <dbReference type="NCBI Taxonomy" id="561173"/>
    <lineage>
        <taxon>Bacteria</taxon>
        <taxon>Bacillati</taxon>
        <taxon>Actinomycetota</taxon>
        <taxon>Actinomycetes</taxon>
        <taxon>Streptosporangiales</taxon>
        <taxon>Streptosporangiaceae</taxon>
        <taxon>Nonomuraea</taxon>
    </lineage>
</organism>
<evidence type="ECO:0000313" key="3">
    <source>
        <dbReference type="Proteomes" id="UP001500902"/>
    </source>
</evidence>